<organism evidence="2 3">
    <name type="scientific">Mucilaginibacter conchicola</name>
    <dbReference type="NCBI Taxonomy" id="2303333"/>
    <lineage>
        <taxon>Bacteria</taxon>
        <taxon>Pseudomonadati</taxon>
        <taxon>Bacteroidota</taxon>
        <taxon>Sphingobacteriia</taxon>
        <taxon>Sphingobacteriales</taxon>
        <taxon>Sphingobacteriaceae</taxon>
        <taxon>Mucilaginibacter</taxon>
    </lineage>
</organism>
<gene>
    <name evidence="2" type="ORF">D0C36_13490</name>
</gene>
<proteinExistence type="predicted"/>
<dbReference type="AlphaFoldDB" id="A0A372NT54"/>
<keyword evidence="3" id="KW-1185">Reference proteome</keyword>
<keyword evidence="1" id="KW-1133">Transmembrane helix</keyword>
<evidence type="ECO:0000256" key="1">
    <source>
        <dbReference type="SAM" id="Phobius"/>
    </source>
</evidence>
<evidence type="ECO:0000313" key="2">
    <source>
        <dbReference type="EMBL" id="RFZ92436.1"/>
    </source>
</evidence>
<comment type="caution">
    <text evidence="2">The sequence shown here is derived from an EMBL/GenBank/DDBJ whole genome shotgun (WGS) entry which is preliminary data.</text>
</comment>
<name>A0A372NT54_9SPHI</name>
<accession>A0A372NT54</accession>
<dbReference type="EMBL" id="QWDC01000002">
    <property type="protein sequence ID" value="RFZ92436.1"/>
    <property type="molecule type" value="Genomic_DNA"/>
</dbReference>
<sequence>MMKQIIVKFVIPLAVICFSVVTMRTTAFVDDIGSVGFTGFPFLYTCKGFHTSMSDQFFLIPLFIDFIVYLLFWLVIFLFLKKITDLNKAPMFLSGILIILATLVFTMNILLASSRDNMFMLKRDFEIKVTHRSLYIVPWF</sequence>
<keyword evidence="1" id="KW-0812">Transmembrane</keyword>
<reference evidence="2 3" key="1">
    <citation type="submission" date="2018-08" db="EMBL/GenBank/DDBJ databases">
        <title>Mucilaginibacter sp. MYSH2.</title>
        <authorList>
            <person name="Seo T."/>
        </authorList>
    </citation>
    <scope>NUCLEOTIDE SEQUENCE [LARGE SCALE GENOMIC DNA]</scope>
    <source>
        <strain evidence="2 3">MYSH2</strain>
    </source>
</reference>
<feature type="transmembrane region" description="Helical" evidence="1">
    <location>
        <begin position="92"/>
        <end position="112"/>
    </location>
</feature>
<keyword evidence="1" id="KW-0472">Membrane</keyword>
<protein>
    <submittedName>
        <fullName evidence="2">Uncharacterized protein</fullName>
    </submittedName>
</protein>
<evidence type="ECO:0000313" key="3">
    <source>
        <dbReference type="Proteomes" id="UP000264217"/>
    </source>
</evidence>
<dbReference type="Proteomes" id="UP000264217">
    <property type="component" value="Unassembled WGS sequence"/>
</dbReference>
<feature type="transmembrane region" description="Helical" evidence="1">
    <location>
        <begin position="57"/>
        <end position="80"/>
    </location>
</feature>